<evidence type="ECO:0000313" key="4">
    <source>
        <dbReference type="Proteomes" id="UP000593735"/>
    </source>
</evidence>
<dbReference type="PANTHER" id="PTHR33219">
    <property type="entry name" value="YLMG HOMOLOG PROTEIN 2, CHLOROPLASTIC"/>
    <property type="match status" value="1"/>
</dbReference>
<evidence type="ECO:0000256" key="1">
    <source>
        <dbReference type="ARBA" id="ARBA00010894"/>
    </source>
</evidence>
<comment type="similarity">
    <text evidence="1">Belongs to the YggT family.</text>
</comment>
<dbReference type="EMBL" id="CP063767">
    <property type="protein sequence ID" value="QOY60060.1"/>
    <property type="molecule type" value="Genomic_DNA"/>
</dbReference>
<dbReference type="PANTHER" id="PTHR33219:SF14">
    <property type="entry name" value="PROTEIN COFACTOR ASSEMBLY OF COMPLEX C SUBUNIT B CCB3, CHLOROPLASTIC-RELATED"/>
    <property type="match status" value="1"/>
</dbReference>
<keyword evidence="2" id="KW-1133">Transmembrane helix</keyword>
<dbReference type="AlphaFoldDB" id="A0A7S7RTX8"/>
<reference evidence="3 4" key="1">
    <citation type="submission" date="2020-10" db="EMBL/GenBank/DDBJ databases">
        <title>Olsenella immobilis sp.nov., isolated from the mud in a fermentation cellar used for the production of Chinese strong-flavoured liquor.</title>
        <authorList>
            <person name="Lu L."/>
        </authorList>
    </citation>
    <scope>NUCLEOTIDE SEQUENCE [LARGE SCALE GENOMIC DNA]</scope>
    <source>
        <strain evidence="3 4">LZLJ-2</strain>
    </source>
</reference>
<evidence type="ECO:0000256" key="2">
    <source>
        <dbReference type="SAM" id="Phobius"/>
    </source>
</evidence>
<dbReference type="KEGG" id="tio:INP52_06475"/>
<gene>
    <name evidence="3" type="ORF">INP52_06475</name>
</gene>
<dbReference type="GO" id="GO:0016020">
    <property type="term" value="C:membrane"/>
    <property type="evidence" value="ECO:0007669"/>
    <property type="project" value="InterPro"/>
</dbReference>
<protein>
    <submittedName>
        <fullName evidence="3">YggT family protein</fullName>
    </submittedName>
</protein>
<proteinExistence type="inferred from homology"/>
<dbReference type="Pfam" id="PF02325">
    <property type="entry name" value="CCB3_YggT"/>
    <property type="match status" value="1"/>
</dbReference>
<dbReference type="InterPro" id="IPR003425">
    <property type="entry name" value="CCB3/YggT"/>
</dbReference>
<feature type="transmembrane region" description="Helical" evidence="2">
    <location>
        <begin position="12"/>
        <end position="30"/>
    </location>
</feature>
<feature type="transmembrane region" description="Helical" evidence="2">
    <location>
        <begin position="59"/>
        <end position="80"/>
    </location>
</feature>
<keyword evidence="2" id="KW-0812">Transmembrane</keyword>
<keyword evidence="4" id="KW-1185">Reference proteome</keyword>
<keyword evidence="2" id="KW-0472">Membrane</keyword>
<dbReference type="Proteomes" id="UP000593735">
    <property type="component" value="Chromosome"/>
</dbReference>
<accession>A0A7S7RTX8</accession>
<dbReference type="RefSeq" id="WP_194370126.1">
    <property type="nucleotide sequence ID" value="NZ_CP063767.1"/>
</dbReference>
<organism evidence="3 4">
    <name type="scientific">Thermophilibacter immobilis</name>
    <dbReference type="NCBI Taxonomy" id="2779519"/>
    <lineage>
        <taxon>Bacteria</taxon>
        <taxon>Bacillati</taxon>
        <taxon>Actinomycetota</taxon>
        <taxon>Coriobacteriia</taxon>
        <taxon>Coriobacteriales</taxon>
        <taxon>Atopobiaceae</taxon>
        <taxon>Thermophilibacter</taxon>
    </lineage>
</organism>
<sequence>MTLYTVASLIQKIFYLYEGLIFVWILMSWIPRRPGGLVEDIRGALGMLVEPYLNLFRRFIPPFGGIDFSPIVAIFVLGLIERLILSIIL</sequence>
<evidence type="ECO:0000313" key="3">
    <source>
        <dbReference type="EMBL" id="QOY60060.1"/>
    </source>
</evidence>
<name>A0A7S7RTX8_9ACTN</name>